<dbReference type="PANTHER" id="PTHR42748:SF7">
    <property type="entry name" value="NMRA LIKE REDOX SENSOR 1-RELATED"/>
    <property type="match status" value="1"/>
</dbReference>
<dbReference type="Pfam" id="PF05368">
    <property type="entry name" value="NmrA"/>
    <property type="match status" value="1"/>
</dbReference>
<keyword evidence="2" id="KW-0521">NADP</keyword>
<dbReference type="InterPro" id="IPR036291">
    <property type="entry name" value="NAD(P)-bd_dom_sf"/>
</dbReference>
<comment type="caution">
    <text evidence="4">The sequence shown here is derived from an EMBL/GenBank/DDBJ whole genome shotgun (WGS) entry which is preliminary data.</text>
</comment>
<organism evidence="4 5">
    <name type="scientific">Streptomyces flavidovirens</name>
    <dbReference type="NCBI Taxonomy" id="67298"/>
    <lineage>
        <taxon>Bacteria</taxon>
        <taxon>Bacillati</taxon>
        <taxon>Actinomycetota</taxon>
        <taxon>Actinomycetes</taxon>
        <taxon>Kitasatosporales</taxon>
        <taxon>Streptomycetaceae</taxon>
        <taxon>Streptomyces</taxon>
    </lineage>
</organism>
<evidence type="ECO:0000313" key="4">
    <source>
        <dbReference type="EMBL" id="MFF3342796.1"/>
    </source>
</evidence>
<evidence type="ECO:0000313" key="5">
    <source>
        <dbReference type="Proteomes" id="UP001601976"/>
    </source>
</evidence>
<protein>
    <submittedName>
        <fullName evidence="4">NmrA/HSCARG family protein</fullName>
    </submittedName>
</protein>
<evidence type="ECO:0000259" key="3">
    <source>
        <dbReference type="Pfam" id="PF05368"/>
    </source>
</evidence>
<feature type="domain" description="NmrA-like" evidence="3">
    <location>
        <begin position="3"/>
        <end position="281"/>
    </location>
</feature>
<dbReference type="PANTHER" id="PTHR42748">
    <property type="entry name" value="NITROGEN METABOLITE REPRESSION PROTEIN NMRA FAMILY MEMBER"/>
    <property type="match status" value="1"/>
</dbReference>
<dbReference type="Gene3D" id="3.40.50.720">
    <property type="entry name" value="NAD(P)-binding Rossmann-like Domain"/>
    <property type="match status" value="1"/>
</dbReference>
<name>A0ABW6RMN1_9ACTN</name>
<dbReference type="InterPro" id="IPR008030">
    <property type="entry name" value="NmrA-like"/>
</dbReference>
<dbReference type="RefSeq" id="WP_387897948.1">
    <property type="nucleotide sequence ID" value="NZ_JBIAPK010000011.1"/>
</dbReference>
<proteinExistence type="inferred from homology"/>
<gene>
    <name evidence="4" type="ORF">ACFYWW_29410</name>
</gene>
<sequence length="317" mass="33797">MAEKKIIAVFGATGSQGGGLARAVLSEPDGDFAVRALTRNPASDAARELERLGAEVVRADLDDEPSLGPALEGAYGAFVMTNFWEHLSGEREKTQAAAAARAAGHVGVQHAIWSSLDDTRECIPLDDDRMPTLQGSYKVPHFDAKAEADSYFSDAGVPTTLLKSTFFWENLLSTAAPQRGEDGVLQLSLPMGDRRLAGIAVDDIGKIALAVLKHGGDMVSATLSIAGEHLPIADMAEILTEAVGEPVAYRPLTPDAFRALGFPGADESGNMFQYYADCESRVTAARDLAALRALNPELQDFATWVAGHREELRAACK</sequence>
<evidence type="ECO:0000256" key="1">
    <source>
        <dbReference type="ARBA" id="ARBA00006328"/>
    </source>
</evidence>
<dbReference type="Proteomes" id="UP001601976">
    <property type="component" value="Unassembled WGS sequence"/>
</dbReference>
<reference evidence="4 5" key="1">
    <citation type="submission" date="2024-10" db="EMBL/GenBank/DDBJ databases">
        <title>The Natural Products Discovery Center: Release of the First 8490 Sequenced Strains for Exploring Actinobacteria Biosynthetic Diversity.</title>
        <authorList>
            <person name="Kalkreuter E."/>
            <person name="Kautsar S.A."/>
            <person name="Yang D."/>
            <person name="Bader C.D."/>
            <person name="Teijaro C.N."/>
            <person name="Fluegel L."/>
            <person name="Davis C.M."/>
            <person name="Simpson J.R."/>
            <person name="Lauterbach L."/>
            <person name="Steele A.D."/>
            <person name="Gui C."/>
            <person name="Meng S."/>
            <person name="Li G."/>
            <person name="Viehrig K."/>
            <person name="Ye F."/>
            <person name="Su P."/>
            <person name="Kiefer A.F."/>
            <person name="Nichols A."/>
            <person name="Cepeda A.J."/>
            <person name="Yan W."/>
            <person name="Fan B."/>
            <person name="Jiang Y."/>
            <person name="Adhikari A."/>
            <person name="Zheng C.-J."/>
            <person name="Schuster L."/>
            <person name="Cowan T.M."/>
            <person name="Smanski M.J."/>
            <person name="Chevrette M.G."/>
            <person name="De Carvalho L.P.S."/>
            <person name="Shen B."/>
        </authorList>
    </citation>
    <scope>NUCLEOTIDE SEQUENCE [LARGE SCALE GENOMIC DNA]</scope>
    <source>
        <strain evidence="4 5">NPDC003029</strain>
    </source>
</reference>
<dbReference type="InterPro" id="IPR051164">
    <property type="entry name" value="NmrA-like_oxidored"/>
</dbReference>
<dbReference type="EMBL" id="JBIAPK010000011">
    <property type="protein sequence ID" value="MFF3342796.1"/>
    <property type="molecule type" value="Genomic_DNA"/>
</dbReference>
<comment type="similarity">
    <text evidence="1">Belongs to the NmrA-type oxidoreductase family.</text>
</comment>
<accession>A0ABW6RMN1</accession>
<dbReference type="SUPFAM" id="SSF51735">
    <property type="entry name" value="NAD(P)-binding Rossmann-fold domains"/>
    <property type="match status" value="1"/>
</dbReference>
<keyword evidence="5" id="KW-1185">Reference proteome</keyword>
<dbReference type="Gene3D" id="3.90.25.10">
    <property type="entry name" value="UDP-galactose 4-epimerase, domain 1"/>
    <property type="match status" value="1"/>
</dbReference>
<dbReference type="CDD" id="cd05251">
    <property type="entry name" value="NmrA_like_SDR_a"/>
    <property type="match status" value="1"/>
</dbReference>
<evidence type="ECO:0000256" key="2">
    <source>
        <dbReference type="ARBA" id="ARBA00022857"/>
    </source>
</evidence>